<name>A0A948T2S6_9FIRM</name>
<dbReference type="InterPro" id="IPR018966">
    <property type="entry name" value="VTC_domain"/>
</dbReference>
<accession>A0A948T2S6</accession>
<evidence type="ECO:0000259" key="1">
    <source>
        <dbReference type="Pfam" id="PF09359"/>
    </source>
</evidence>
<dbReference type="Proteomes" id="UP000713596">
    <property type="component" value="Unassembled WGS sequence"/>
</dbReference>
<proteinExistence type="predicted"/>
<dbReference type="AlphaFoldDB" id="A0A948T2S6"/>
<feature type="domain" description="VTC" evidence="1">
    <location>
        <begin position="19"/>
        <end position="82"/>
    </location>
</feature>
<reference evidence="2" key="1">
    <citation type="journal article" date="2021" name="PeerJ">
        <title>Extensive microbial diversity within the chicken gut microbiome revealed by metagenomics and culture.</title>
        <authorList>
            <person name="Gilroy R."/>
            <person name="Ravi A."/>
            <person name="Getino M."/>
            <person name="Pursley I."/>
            <person name="Horton D.L."/>
            <person name="Alikhan N.F."/>
            <person name="Baker D."/>
            <person name="Gharbi K."/>
            <person name="Hall N."/>
            <person name="Watson M."/>
            <person name="Adriaenssens E.M."/>
            <person name="Foster-Nyarko E."/>
            <person name="Jarju S."/>
            <person name="Secka A."/>
            <person name="Antonio M."/>
            <person name="Oren A."/>
            <person name="Chaudhuri R.R."/>
            <person name="La Ragione R."/>
            <person name="Hildebrand F."/>
            <person name="Pallen M.J."/>
        </authorList>
    </citation>
    <scope>NUCLEOTIDE SEQUENCE</scope>
    <source>
        <strain evidence="2">B5_2728</strain>
    </source>
</reference>
<gene>
    <name evidence="2" type="ORF">H9882_05315</name>
</gene>
<organism evidence="2 3">
    <name type="scientific">Candidatus Allofournierella pullistercoris</name>
    <dbReference type="NCBI Taxonomy" id="2838597"/>
    <lineage>
        <taxon>Bacteria</taxon>
        <taxon>Bacillati</taxon>
        <taxon>Bacillota</taxon>
        <taxon>Clostridia</taxon>
        <taxon>Eubacteriales</taxon>
        <taxon>Oscillospiraceae</taxon>
        <taxon>Allofournierella</taxon>
    </lineage>
</organism>
<protein>
    <recommendedName>
        <fullName evidence="1">VTC domain-containing protein</fullName>
    </recommendedName>
</protein>
<reference evidence="2" key="2">
    <citation type="submission" date="2021-04" db="EMBL/GenBank/DDBJ databases">
        <authorList>
            <person name="Gilroy R."/>
        </authorList>
    </citation>
    <scope>NUCLEOTIDE SEQUENCE</scope>
    <source>
        <strain evidence="2">B5_2728</strain>
    </source>
</reference>
<evidence type="ECO:0000313" key="2">
    <source>
        <dbReference type="EMBL" id="MBU3806295.1"/>
    </source>
</evidence>
<evidence type="ECO:0000313" key="3">
    <source>
        <dbReference type="Proteomes" id="UP000713596"/>
    </source>
</evidence>
<dbReference type="Pfam" id="PF09359">
    <property type="entry name" value="VTC"/>
    <property type="match status" value="1"/>
</dbReference>
<comment type="caution">
    <text evidence="2">The sequence shown here is derived from an EMBL/GenBank/DDBJ whole genome shotgun (WGS) entry which is preliminary data.</text>
</comment>
<dbReference type="EMBL" id="JAHLFP010000043">
    <property type="protein sequence ID" value="MBU3806295.1"/>
    <property type="molecule type" value="Genomic_DNA"/>
</dbReference>
<sequence length="101" mass="11767">MTTGIPAMTIEPTNGSCLRHELKHQINLREDLVISQRLRKLFDHDQNAGADGIYRVTSLYFDTPYDTVLRQKIDEVNRREKFPYGTMVQTAPLSSWRRSTR</sequence>